<evidence type="ECO:0000256" key="2">
    <source>
        <dbReference type="SAM" id="MobiDB-lite"/>
    </source>
</evidence>
<feature type="region of interest" description="Disordered" evidence="2">
    <location>
        <begin position="87"/>
        <end position="255"/>
    </location>
</feature>
<dbReference type="OrthoDB" id="6152664at2759"/>
<evidence type="ECO:0000313" key="5">
    <source>
        <dbReference type="Proteomes" id="UP000507470"/>
    </source>
</evidence>
<evidence type="ECO:0000256" key="1">
    <source>
        <dbReference type="SAM" id="Coils"/>
    </source>
</evidence>
<dbReference type="InterPro" id="IPR025605">
    <property type="entry name" value="OST-HTH/LOTUS_dom"/>
</dbReference>
<dbReference type="Gene3D" id="3.30.160.20">
    <property type="match status" value="1"/>
</dbReference>
<sequence length="522" mass="60008">MEKELNNVKVMLRSVLTSSKGGVPAHVLQRDYREATFESLPYQKFGYRNLDAFIESMPDVVKISRTPTGEIYHAVADESTAHIAKMVSKQRTTKKRKSLKPPRRRPAPRSAPFYSPWRPQQHIVLQPLRPWPGKRPPKKTSRSHGMDYEAQQSQTRPYGRTLPGQQHHHLTVHTDGGRRRVDFQGPSRLLLETPNHKQAQSYSVNRFEQPPRFRKLQEQQTPSTDQPVKKASPPRSASSPSRPPKKTSPKTHVQPVDMAKIKDGKKYYDTLIEYCKSNHISDLKFETMPSRIGQVYCYASSTSIHERVYGSGDLFGSSVEAEFAACRTACVELGLLNDTLKNLGSEENHIKQNLLPLVTRKLKLLKDWSSLHDKIFEEEKEKILKRADDLKKWITECSDNLLDELKQTLLKNANVISQEKVKLEQLQRELKEKNKLINKSKVKDDIEQILNDVINESMNIKHLDIPLFIPKETKKFSVDKFSEESIISIFGTLQNYDQTADVECKITKSYNLTCLMDQHNQV</sequence>
<keyword evidence="5" id="KW-1185">Reference proteome</keyword>
<accession>A0A6J8BIP9</accession>
<feature type="compositionally biased region" description="Low complexity" evidence="2">
    <location>
        <begin position="229"/>
        <end position="240"/>
    </location>
</feature>
<dbReference type="Proteomes" id="UP000507470">
    <property type="component" value="Unassembled WGS sequence"/>
</dbReference>
<gene>
    <name evidence="4" type="ORF">MCOR_19245</name>
</gene>
<feature type="compositionally biased region" description="Basic residues" evidence="2">
    <location>
        <begin position="91"/>
        <end position="107"/>
    </location>
</feature>
<dbReference type="AlphaFoldDB" id="A0A6J8BIP9"/>
<dbReference type="InterPro" id="IPR041966">
    <property type="entry name" value="LOTUS-like"/>
</dbReference>
<name>A0A6J8BIP9_MYTCO</name>
<feature type="coiled-coil region" evidence="1">
    <location>
        <begin position="413"/>
        <end position="443"/>
    </location>
</feature>
<feature type="domain" description="HTH OST-type" evidence="3">
    <location>
        <begin position="4"/>
        <end position="77"/>
    </location>
</feature>
<dbReference type="CDD" id="cd09972">
    <property type="entry name" value="LOTUS_TDRD_OSKAR"/>
    <property type="match status" value="1"/>
</dbReference>
<protein>
    <recommendedName>
        <fullName evidence="3">HTH OST-type domain-containing protein</fullName>
    </recommendedName>
</protein>
<evidence type="ECO:0000313" key="4">
    <source>
        <dbReference type="EMBL" id="CAC5383506.1"/>
    </source>
</evidence>
<evidence type="ECO:0000259" key="3">
    <source>
        <dbReference type="PROSITE" id="PS51644"/>
    </source>
</evidence>
<dbReference type="Gene3D" id="3.30.420.610">
    <property type="entry name" value="LOTUS domain-like"/>
    <property type="match status" value="1"/>
</dbReference>
<proteinExistence type="predicted"/>
<dbReference type="PROSITE" id="PS51644">
    <property type="entry name" value="HTH_OST"/>
    <property type="match status" value="1"/>
</dbReference>
<dbReference type="Pfam" id="PF12872">
    <property type="entry name" value="OST-HTH"/>
    <property type="match status" value="1"/>
</dbReference>
<feature type="compositionally biased region" description="Polar residues" evidence="2">
    <location>
        <begin position="196"/>
        <end position="206"/>
    </location>
</feature>
<reference evidence="4 5" key="1">
    <citation type="submission" date="2020-06" db="EMBL/GenBank/DDBJ databases">
        <authorList>
            <person name="Li R."/>
            <person name="Bekaert M."/>
        </authorList>
    </citation>
    <scope>NUCLEOTIDE SEQUENCE [LARGE SCALE GENOMIC DNA]</scope>
    <source>
        <strain evidence="5">wild</strain>
    </source>
</reference>
<keyword evidence="1" id="KW-0175">Coiled coil</keyword>
<dbReference type="EMBL" id="CACVKT020003399">
    <property type="protein sequence ID" value="CAC5383506.1"/>
    <property type="molecule type" value="Genomic_DNA"/>
</dbReference>
<organism evidence="4 5">
    <name type="scientific">Mytilus coruscus</name>
    <name type="common">Sea mussel</name>
    <dbReference type="NCBI Taxonomy" id="42192"/>
    <lineage>
        <taxon>Eukaryota</taxon>
        <taxon>Metazoa</taxon>
        <taxon>Spiralia</taxon>
        <taxon>Lophotrochozoa</taxon>
        <taxon>Mollusca</taxon>
        <taxon>Bivalvia</taxon>
        <taxon>Autobranchia</taxon>
        <taxon>Pteriomorphia</taxon>
        <taxon>Mytilida</taxon>
        <taxon>Mytiloidea</taxon>
        <taxon>Mytilidae</taxon>
        <taxon>Mytilinae</taxon>
        <taxon>Mytilus</taxon>
    </lineage>
</organism>